<feature type="transmembrane region" description="Helical" evidence="1">
    <location>
        <begin position="42"/>
        <end position="62"/>
    </location>
</feature>
<keyword evidence="3" id="KW-1185">Reference proteome</keyword>
<feature type="transmembrane region" description="Helical" evidence="1">
    <location>
        <begin position="171"/>
        <end position="189"/>
    </location>
</feature>
<evidence type="ECO:0000256" key="1">
    <source>
        <dbReference type="SAM" id="Phobius"/>
    </source>
</evidence>
<keyword evidence="1" id="KW-0812">Transmembrane</keyword>
<evidence type="ECO:0008006" key="4">
    <source>
        <dbReference type="Google" id="ProtNLM"/>
    </source>
</evidence>
<feature type="transmembrane region" description="Helical" evidence="1">
    <location>
        <begin position="201"/>
        <end position="222"/>
    </location>
</feature>
<dbReference type="Proteomes" id="UP001501867">
    <property type="component" value="Unassembled WGS sequence"/>
</dbReference>
<comment type="caution">
    <text evidence="2">The sequence shown here is derived from an EMBL/GenBank/DDBJ whole genome shotgun (WGS) entry which is preliminary data.</text>
</comment>
<sequence>MAPVRRARPRILADKAPRPPALTGSHGRLAAMDISGAGIRGLRAALFSALVVLLSAGSHVLLSRVPMPPALLGGAFAGVFAIAYVLAGRERGFGAIAGLLVPLELTADTVFTAGQRVCYGPSGGPVSGPLHALGLDGLCGGTPVGGPLAEVTGPAGDPAALPAAPGPWTPWLLLGAHVGVGLLAAAWLRHGERALGRLLRAVAALAFRPLLLAAASVAAAPGRTRRALRPRRSGAVARTRFPAHSVGRRGPPVRTATHLCV</sequence>
<proteinExistence type="predicted"/>
<protein>
    <recommendedName>
        <fullName evidence="4">Integral membrane protein</fullName>
    </recommendedName>
</protein>
<reference evidence="3" key="1">
    <citation type="journal article" date="2019" name="Int. J. Syst. Evol. Microbiol.">
        <title>The Global Catalogue of Microorganisms (GCM) 10K type strain sequencing project: providing services to taxonomists for standard genome sequencing and annotation.</title>
        <authorList>
            <consortium name="The Broad Institute Genomics Platform"/>
            <consortium name="The Broad Institute Genome Sequencing Center for Infectious Disease"/>
            <person name="Wu L."/>
            <person name="Ma J."/>
        </authorList>
    </citation>
    <scope>NUCLEOTIDE SEQUENCE [LARGE SCALE GENOMIC DNA]</scope>
    <source>
        <strain evidence="3">JCM 4505</strain>
    </source>
</reference>
<evidence type="ECO:0000313" key="2">
    <source>
        <dbReference type="EMBL" id="GAA0277426.1"/>
    </source>
</evidence>
<accession>A0ABN0V6I8</accession>
<keyword evidence="1" id="KW-0472">Membrane</keyword>
<name>A0ABN0V6I8_9ACTN</name>
<gene>
    <name evidence="2" type="ORF">GCM10010302_13890</name>
</gene>
<evidence type="ECO:0000313" key="3">
    <source>
        <dbReference type="Proteomes" id="UP001501867"/>
    </source>
</evidence>
<dbReference type="EMBL" id="BAAABV010000010">
    <property type="protein sequence ID" value="GAA0277426.1"/>
    <property type="molecule type" value="Genomic_DNA"/>
</dbReference>
<organism evidence="2 3">
    <name type="scientific">Streptomyces polychromogenes</name>
    <dbReference type="NCBI Taxonomy" id="67342"/>
    <lineage>
        <taxon>Bacteria</taxon>
        <taxon>Bacillati</taxon>
        <taxon>Actinomycetota</taxon>
        <taxon>Actinomycetes</taxon>
        <taxon>Kitasatosporales</taxon>
        <taxon>Streptomycetaceae</taxon>
        <taxon>Streptomyces</taxon>
    </lineage>
</organism>
<feature type="transmembrane region" description="Helical" evidence="1">
    <location>
        <begin position="68"/>
        <end position="87"/>
    </location>
</feature>
<keyword evidence="1" id="KW-1133">Transmembrane helix</keyword>